<feature type="domain" description="N-acetyltransferase" evidence="1">
    <location>
        <begin position="2"/>
        <end position="165"/>
    </location>
</feature>
<dbReference type="RefSeq" id="WP_073572841.1">
    <property type="nucleotide sequence ID" value="NZ_FRXN01000004.1"/>
</dbReference>
<dbReference type="EMBL" id="FRXN01000004">
    <property type="protein sequence ID" value="SHO64065.1"/>
    <property type="molecule type" value="Genomic_DNA"/>
</dbReference>
<dbReference type="AlphaFoldDB" id="A0A1M7ZGN2"/>
<keyword evidence="2" id="KW-0012">Acyltransferase</keyword>
<organism evidence="2 3">
    <name type="scientific">Algoriphagus zhangzhouensis</name>
    <dbReference type="NCBI Taxonomy" id="1073327"/>
    <lineage>
        <taxon>Bacteria</taxon>
        <taxon>Pseudomonadati</taxon>
        <taxon>Bacteroidota</taxon>
        <taxon>Cytophagia</taxon>
        <taxon>Cytophagales</taxon>
        <taxon>Cyclobacteriaceae</taxon>
        <taxon>Algoriphagus</taxon>
    </lineage>
</organism>
<dbReference type="Gene3D" id="3.40.630.30">
    <property type="match status" value="1"/>
</dbReference>
<dbReference type="InterPro" id="IPR000182">
    <property type="entry name" value="GNAT_dom"/>
</dbReference>
<dbReference type="InterPro" id="IPR050276">
    <property type="entry name" value="MshD_Acetyltransferase"/>
</dbReference>
<dbReference type="InterPro" id="IPR016181">
    <property type="entry name" value="Acyl_CoA_acyltransferase"/>
</dbReference>
<dbReference type="Proteomes" id="UP000184609">
    <property type="component" value="Unassembled WGS sequence"/>
</dbReference>
<dbReference type="CDD" id="cd04301">
    <property type="entry name" value="NAT_SF"/>
    <property type="match status" value="1"/>
</dbReference>
<name>A0A1M7ZGN2_9BACT</name>
<keyword evidence="2" id="KW-0808">Transferase</keyword>
<reference evidence="3" key="1">
    <citation type="submission" date="2016-12" db="EMBL/GenBank/DDBJ databases">
        <authorList>
            <person name="Varghese N."/>
            <person name="Submissions S."/>
        </authorList>
    </citation>
    <scope>NUCLEOTIDE SEQUENCE [LARGE SCALE GENOMIC DNA]</scope>
    <source>
        <strain evidence="3">DSM 25035</strain>
    </source>
</reference>
<evidence type="ECO:0000259" key="1">
    <source>
        <dbReference type="PROSITE" id="PS51186"/>
    </source>
</evidence>
<dbReference type="SUPFAM" id="SSF55729">
    <property type="entry name" value="Acyl-CoA N-acyltransferases (Nat)"/>
    <property type="match status" value="1"/>
</dbReference>
<proteinExistence type="predicted"/>
<keyword evidence="3" id="KW-1185">Reference proteome</keyword>
<protein>
    <submittedName>
        <fullName evidence="2">L-amino acid N-acyltransferase YncA</fullName>
    </submittedName>
</protein>
<evidence type="ECO:0000313" key="3">
    <source>
        <dbReference type="Proteomes" id="UP000184609"/>
    </source>
</evidence>
<dbReference type="OrthoDB" id="9800604at2"/>
<dbReference type="GO" id="GO:0016747">
    <property type="term" value="F:acyltransferase activity, transferring groups other than amino-acyl groups"/>
    <property type="evidence" value="ECO:0007669"/>
    <property type="project" value="InterPro"/>
</dbReference>
<gene>
    <name evidence="2" type="ORF">SAMN04488108_3235</name>
</gene>
<accession>A0A1M7ZGN2</accession>
<dbReference type="STRING" id="1073327.SAMN04488108_3235"/>
<dbReference type="PANTHER" id="PTHR43617">
    <property type="entry name" value="L-AMINO ACID N-ACETYLTRANSFERASE"/>
    <property type="match status" value="1"/>
</dbReference>
<sequence>MLEIVPAEKDDLILVQEVAHQTWPHTFGKILSPEQIEYMLNWMYSVETLGKQLSEGHQFFLVKEDGKAIGYLGIQVNYEPRKTKIHKVYILPNQQGKGLGKLLFAKAKEVAKANNQDFLQLNVNRENQPAIDFYIHYGFKELRREVIDIGNGYVMDDIIFEYPLH</sequence>
<evidence type="ECO:0000313" key="2">
    <source>
        <dbReference type="EMBL" id="SHO64065.1"/>
    </source>
</evidence>
<dbReference type="Pfam" id="PF00583">
    <property type="entry name" value="Acetyltransf_1"/>
    <property type="match status" value="1"/>
</dbReference>
<dbReference type="PROSITE" id="PS51186">
    <property type="entry name" value="GNAT"/>
    <property type="match status" value="1"/>
</dbReference>